<organism evidence="2 3">
    <name type="scientific">Caenorhabditis tropicalis</name>
    <dbReference type="NCBI Taxonomy" id="1561998"/>
    <lineage>
        <taxon>Eukaryota</taxon>
        <taxon>Metazoa</taxon>
        <taxon>Ecdysozoa</taxon>
        <taxon>Nematoda</taxon>
        <taxon>Chromadorea</taxon>
        <taxon>Rhabditida</taxon>
        <taxon>Rhabditina</taxon>
        <taxon>Rhabditomorpha</taxon>
        <taxon>Rhabditoidea</taxon>
        <taxon>Rhabditidae</taxon>
        <taxon>Peloderinae</taxon>
        <taxon>Caenorhabditis</taxon>
    </lineage>
</organism>
<keyword evidence="1" id="KW-1133">Transmembrane helix</keyword>
<dbReference type="eggNOG" id="ENOG502TIYQ">
    <property type="taxonomic scope" value="Eukaryota"/>
</dbReference>
<reference evidence="3" key="1">
    <citation type="submission" date="2016-11" db="UniProtKB">
        <authorList>
            <consortium name="WormBaseParasite"/>
        </authorList>
    </citation>
    <scope>IDENTIFICATION</scope>
</reference>
<dbReference type="Proteomes" id="UP000095282">
    <property type="component" value="Unplaced"/>
</dbReference>
<keyword evidence="2" id="KW-1185">Reference proteome</keyword>
<keyword evidence="1" id="KW-0812">Transmembrane</keyword>
<feature type="transmembrane region" description="Helical" evidence="1">
    <location>
        <begin position="27"/>
        <end position="48"/>
    </location>
</feature>
<dbReference type="AlphaFoldDB" id="A0A1I7UUV0"/>
<evidence type="ECO:0000313" key="3">
    <source>
        <dbReference type="WBParaSite" id="Csp11.Scaffold630.g19576.t1"/>
    </source>
</evidence>
<protein>
    <submittedName>
        <fullName evidence="3">Uncharacterized protein</fullName>
    </submittedName>
</protein>
<evidence type="ECO:0000256" key="1">
    <source>
        <dbReference type="SAM" id="Phobius"/>
    </source>
</evidence>
<keyword evidence="1" id="KW-0472">Membrane</keyword>
<evidence type="ECO:0000313" key="2">
    <source>
        <dbReference type="Proteomes" id="UP000095282"/>
    </source>
</evidence>
<sequence length="97" mass="11553">MKSASTLASKLTTTPEFEEEEDHLTPAYVYIIIEFVYLLGFAVSAYLLRKYSFMKTDDDAVTKHHRRHYEMMKKQQEELIKKQNEHENFSFADKIEK</sequence>
<dbReference type="WBParaSite" id="Csp11.Scaffold630.g19576.t1">
    <property type="protein sequence ID" value="Csp11.Scaffold630.g19576.t1"/>
    <property type="gene ID" value="Csp11.Scaffold630.g19576"/>
</dbReference>
<name>A0A1I7UUV0_9PELO</name>
<proteinExistence type="predicted"/>
<accession>A0A1I7UUV0</accession>